<feature type="region of interest" description="Disordered" evidence="5">
    <location>
        <begin position="284"/>
        <end position="306"/>
    </location>
</feature>
<evidence type="ECO:0000259" key="7">
    <source>
        <dbReference type="PROSITE" id="PS50011"/>
    </source>
</evidence>
<keyword evidence="9" id="KW-1185">Reference proteome</keyword>
<evidence type="ECO:0000256" key="5">
    <source>
        <dbReference type="SAM" id="MobiDB-lite"/>
    </source>
</evidence>
<sequence>MLLAPGTVIAGRYRMERPLASGGMGSVWVGRHVTLQTDVAIKFISNESAASQAARARFEREARSAAHLRHPNVVAVQDYGIEDETPYLVMELLRGESLEERILARGRLSLEALGPIVQQMSRGLRKAHEAGVIHRDLKPGNVFLARDDDDEVEVVKILDFGIAKETDMSLGEATKTSELMGSPHYMSPEQLRSSKKTDVRSDLWSVGVVLYRALTGKIPFPGDTLAEVMVQVFSARLSPATSLAPELPPAIDAFFQRALARNPDDRFQSMRELAEAFQSVASGRGMPAAVAAPSPPDAPRGSLPSLSAVATPLPVAPPMGGVPPAPSSSPGMPAPPFAAAAPSSSPGMPAPPFVPPAPPSSRGLSAPQAFGPTTTPPAVAPPITPPVSTVGPDAPLPLVPGGPTAPPVSIPTFADASAAPLSAPSPQPPTATPFPAPPGVSAPEREAPDPLDPRASRRTRQVQAAVIGVIGVGLLLAIVLIASRRSPDPEVATTPPETTSSDSMGVATAAGTALTPDEMAAAVPDETPIEILADEAVPAPSATQTARPSGWTWKAIPKGHGRLLIRAKGGSCKVTVNGVYYGVTPIDVVVEAGKQRVFCRMPTGSTRSKELRAPEFKVTKVEFEVKQ</sequence>
<keyword evidence="3 8" id="KW-0418">Kinase</keyword>
<dbReference type="InterPro" id="IPR011009">
    <property type="entry name" value="Kinase-like_dom_sf"/>
</dbReference>
<dbReference type="SMART" id="SM00220">
    <property type="entry name" value="S_TKc"/>
    <property type="match status" value="1"/>
</dbReference>
<dbReference type="RefSeq" id="WP_271916296.1">
    <property type="nucleotide sequence ID" value="NZ_JAQNDO010000001.1"/>
</dbReference>
<dbReference type="PRINTS" id="PR01217">
    <property type="entry name" value="PRICHEXTENSN"/>
</dbReference>
<dbReference type="InterPro" id="IPR000719">
    <property type="entry name" value="Prot_kinase_dom"/>
</dbReference>
<feature type="compositionally biased region" description="Pro residues" evidence="5">
    <location>
        <begin position="394"/>
        <end position="409"/>
    </location>
</feature>
<evidence type="ECO:0000256" key="2">
    <source>
        <dbReference type="ARBA" id="ARBA00022741"/>
    </source>
</evidence>
<evidence type="ECO:0000256" key="1">
    <source>
        <dbReference type="ARBA" id="ARBA00022679"/>
    </source>
</evidence>
<dbReference type="PANTHER" id="PTHR43289:SF6">
    <property type="entry name" value="SERINE_THREONINE-PROTEIN KINASE NEKL-3"/>
    <property type="match status" value="1"/>
</dbReference>
<protein>
    <submittedName>
        <fullName evidence="8">Protein kinase</fullName>
    </submittedName>
</protein>
<dbReference type="InterPro" id="IPR008271">
    <property type="entry name" value="Ser/Thr_kinase_AS"/>
</dbReference>
<dbReference type="CDD" id="cd14014">
    <property type="entry name" value="STKc_PknB_like"/>
    <property type="match status" value="1"/>
</dbReference>
<dbReference type="EMBL" id="JAQNDO010000001">
    <property type="protein sequence ID" value="MDC0741081.1"/>
    <property type="molecule type" value="Genomic_DNA"/>
</dbReference>
<evidence type="ECO:0000313" key="8">
    <source>
        <dbReference type="EMBL" id="MDC0741081.1"/>
    </source>
</evidence>
<dbReference type="Gene3D" id="1.10.510.10">
    <property type="entry name" value="Transferase(Phosphotransferase) domain 1"/>
    <property type="match status" value="1"/>
</dbReference>
<dbReference type="GO" id="GO:0016301">
    <property type="term" value="F:kinase activity"/>
    <property type="evidence" value="ECO:0007669"/>
    <property type="project" value="UniProtKB-KW"/>
</dbReference>
<dbReference type="SUPFAM" id="SSF56112">
    <property type="entry name" value="Protein kinase-like (PK-like)"/>
    <property type="match status" value="1"/>
</dbReference>
<feature type="compositionally biased region" description="Low complexity" evidence="5">
    <location>
        <begin position="412"/>
        <end position="422"/>
    </location>
</feature>
<keyword evidence="2" id="KW-0547">Nucleotide-binding</keyword>
<dbReference type="Proteomes" id="UP001221411">
    <property type="component" value="Unassembled WGS sequence"/>
</dbReference>
<dbReference type="PROSITE" id="PS50011">
    <property type="entry name" value="PROTEIN_KINASE_DOM"/>
    <property type="match status" value="1"/>
</dbReference>
<dbReference type="PANTHER" id="PTHR43289">
    <property type="entry name" value="MITOGEN-ACTIVATED PROTEIN KINASE KINASE KINASE 20-RELATED"/>
    <property type="match status" value="1"/>
</dbReference>
<keyword evidence="6" id="KW-0812">Transmembrane</keyword>
<name>A0ABT5EH49_9BACT</name>
<organism evidence="8 9">
    <name type="scientific">Polyangium mundeleinium</name>
    <dbReference type="NCBI Taxonomy" id="2995306"/>
    <lineage>
        <taxon>Bacteria</taxon>
        <taxon>Pseudomonadati</taxon>
        <taxon>Myxococcota</taxon>
        <taxon>Polyangia</taxon>
        <taxon>Polyangiales</taxon>
        <taxon>Polyangiaceae</taxon>
        <taxon>Polyangium</taxon>
    </lineage>
</organism>
<keyword evidence="6" id="KW-0472">Membrane</keyword>
<feature type="compositionally biased region" description="Basic and acidic residues" evidence="5">
    <location>
        <begin position="443"/>
        <end position="455"/>
    </location>
</feature>
<feature type="region of interest" description="Disordered" evidence="5">
    <location>
        <begin position="320"/>
        <end position="457"/>
    </location>
</feature>
<feature type="transmembrane region" description="Helical" evidence="6">
    <location>
        <begin position="462"/>
        <end position="482"/>
    </location>
</feature>
<comment type="caution">
    <text evidence="8">The sequence shown here is derived from an EMBL/GenBank/DDBJ whole genome shotgun (WGS) entry which is preliminary data.</text>
</comment>
<feature type="compositionally biased region" description="Pro residues" evidence="5">
    <location>
        <begin position="348"/>
        <end position="359"/>
    </location>
</feature>
<evidence type="ECO:0000256" key="3">
    <source>
        <dbReference type="ARBA" id="ARBA00022777"/>
    </source>
</evidence>
<feature type="compositionally biased region" description="Pro residues" evidence="5">
    <location>
        <begin position="320"/>
        <end position="336"/>
    </location>
</feature>
<keyword evidence="6" id="KW-1133">Transmembrane helix</keyword>
<dbReference type="Gene3D" id="3.30.200.20">
    <property type="entry name" value="Phosphorylase Kinase, domain 1"/>
    <property type="match status" value="1"/>
</dbReference>
<keyword evidence="1" id="KW-0808">Transferase</keyword>
<dbReference type="Pfam" id="PF00069">
    <property type="entry name" value="Pkinase"/>
    <property type="match status" value="1"/>
</dbReference>
<evidence type="ECO:0000256" key="6">
    <source>
        <dbReference type="SAM" id="Phobius"/>
    </source>
</evidence>
<feature type="compositionally biased region" description="Pro residues" evidence="5">
    <location>
        <begin position="423"/>
        <end position="440"/>
    </location>
</feature>
<reference evidence="8 9" key="1">
    <citation type="submission" date="2022-11" db="EMBL/GenBank/DDBJ databases">
        <title>Minimal conservation of predation-associated metabolite biosynthetic gene clusters underscores biosynthetic potential of Myxococcota including descriptions for ten novel species: Archangium lansinium sp. nov., Myxococcus landrumus sp. nov., Nannocystis bai.</title>
        <authorList>
            <person name="Ahearne A."/>
            <person name="Stevens C."/>
            <person name="Dowd S."/>
        </authorList>
    </citation>
    <scope>NUCLEOTIDE SEQUENCE [LARGE SCALE GENOMIC DNA]</scope>
    <source>
        <strain evidence="8 9">RJM3</strain>
    </source>
</reference>
<accession>A0ABT5EH49</accession>
<evidence type="ECO:0000256" key="4">
    <source>
        <dbReference type="ARBA" id="ARBA00022840"/>
    </source>
</evidence>
<evidence type="ECO:0000313" key="9">
    <source>
        <dbReference type="Proteomes" id="UP001221411"/>
    </source>
</evidence>
<feature type="domain" description="Protein kinase" evidence="7">
    <location>
        <begin position="13"/>
        <end position="278"/>
    </location>
</feature>
<dbReference type="PROSITE" id="PS00108">
    <property type="entry name" value="PROTEIN_KINASE_ST"/>
    <property type="match status" value="1"/>
</dbReference>
<feature type="compositionally biased region" description="Pro residues" evidence="5">
    <location>
        <begin position="374"/>
        <end position="385"/>
    </location>
</feature>
<feature type="region of interest" description="Disordered" evidence="5">
    <location>
        <begin position="487"/>
        <end position="506"/>
    </location>
</feature>
<keyword evidence="4" id="KW-0067">ATP-binding</keyword>
<gene>
    <name evidence="8" type="ORF">POL67_06965</name>
</gene>
<feature type="compositionally biased region" description="Low complexity" evidence="5">
    <location>
        <begin position="337"/>
        <end position="347"/>
    </location>
</feature>
<proteinExistence type="predicted"/>